<evidence type="ECO:0000313" key="2">
    <source>
        <dbReference type="Proteomes" id="UP000004431"/>
    </source>
</evidence>
<gene>
    <name evidence="1" type="ORF">HMPREF9248_0430</name>
</gene>
<reference evidence="1 2" key="1">
    <citation type="submission" date="2010-08" db="EMBL/GenBank/DDBJ databases">
        <authorList>
            <person name="Durkin A.S."/>
            <person name="Madupu R."/>
            <person name="Torralba M."/>
            <person name="Gillis M."/>
            <person name="Methe B."/>
            <person name="Sutton G."/>
            <person name="Nelson K.E."/>
        </authorList>
    </citation>
    <scope>NUCLEOTIDE SEQUENCE [LARGE SCALE GENOMIC DNA]</scope>
    <source>
        <strain evidence="1 2">PB189-T1-4</strain>
    </source>
</reference>
<keyword evidence="2" id="KW-1185">Reference proteome</keyword>
<sequence>MELLPMRMQQAASAKTAHAWYNWYTSSGATDACSDWQLVRVPAVLCRLVREHVCDQYTTASAYKTRV</sequence>
<evidence type="ECO:0000313" key="1">
    <source>
        <dbReference type="EMBL" id="EFL44399.1"/>
    </source>
</evidence>
<comment type="caution">
    <text evidence="1">The sequence shown here is derived from an EMBL/GenBank/DDBJ whole genome shotgun (WGS) entry which is preliminary data.</text>
</comment>
<dbReference type="EMBL" id="AEDQ01000016">
    <property type="protein sequence ID" value="EFL44399.1"/>
    <property type="molecule type" value="Genomic_DNA"/>
</dbReference>
<protein>
    <submittedName>
        <fullName evidence="1">Uncharacterized protein</fullName>
    </submittedName>
</protein>
<accession>A0ABN0B105</accession>
<dbReference type="Proteomes" id="UP000004431">
    <property type="component" value="Unassembled WGS sequence"/>
</dbReference>
<organism evidence="1 2">
    <name type="scientific">Fannyhessea vaginae PB189-T1-4</name>
    <dbReference type="NCBI Taxonomy" id="866774"/>
    <lineage>
        <taxon>Bacteria</taxon>
        <taxon>Bacillati</taxon>
        <taxon>Actinomycetota</taxon>
        <taxon>Coriobacteriia</taxon>
        <taxon>Coriobacteriales</taxon>
        <taxon>Atopobiaceae</taxon>
        <taxon>Fannyhessea</taxon>
    </lineage>
</organism>
<proteinExistence type="predicted"/>
<name>A0ABN0B105_9ACTN</name>